<gene>
    <name evidence="2" type="ORF">PXEA_LOCUS22087</name>
</gene>
<comment type="caution">
    <text evidence="2">The sequence shown here is derived from an EMBL/GenBank/DDBJ whole genome shotgun (WGS) entry which is preliminary data.</text>
</comment>
<evidence type="ECO:0000313" key="3">
    <source>
        <dbReference type="Proteomes" id="UP000784294"/>
    </source>
</evidence>
<proteinExistence type="predicted"/>
<evidence type="ECO:0000313" key="2">
    <source>
        <dbReference type="EMBL" id="VEL28647.1"/>
    </source>
</evidence>
<feature type="compositionally biased region" description="Polar residues" evidence="1">
    <location>
        <begin position="263"/>
        <end position="274"/>
    </location>
</feature>
<feature type="region of interest" description="Disordered" evidence="1">
    <location>
        <begin position="1"/>
        <end position="36"/>
    </location>
</feature>
<keyword evidence="3" id="KW-1185">Reference proteome</keyword>
<feature type="compositionally biased region" description="Basic and acidic residues" evidence="1">
    <location>
        <begin position="216"/>
        <end position="231"/>
    </location>
</feature>
<feature type="region of interest" description="Disordered" evidence="1">
    <location>
        <begin position="126"/>
        <end position="188"/>
    </location>
</feature>
<reference evidence="2" key="1">
    <citation type="submission" date="2018-11" db="EMBL/GenBank/DDBJ databases">
        <authorList>
            <consortium name="Pathogen Informatics"/>
        </authorList>
    </citation>
    <scope>NUCLEOTIDE SEQUENCE</scope>
</reference>
<dbReference type="EMBL" id="CAAALY010096589">
    <property type="protein sequence ID" value="VEL28647.1"/>
    <property type="molecule type" value="Genomic_DNA"/>
</dbReference>
<feature type="compositionally biased region" description="Basic and acidic residues" evidence="1">
    <location>
        <begin position="241"/>
        <end position="259"/>
    </location>
</feature>
<evidence type="ECO:0000256" key="1">
    <source>
        <dbReference type="SAM" id="MobiDB-lite"/>
    </source>
</evidence>
<feature type="compositionally biased region" description="Polar residues" evidence="1">
    <location>
        <begin position="145"/>
        <end position="164"/>
    </location>
</feature>
<sequence length="280" mass="31796">MEDVERPIDPENRLTRHFNRQQHQQEDQRELREAEAAERAELRGVLLRRLRQLSLASISSNVDRNFVGSSCGVGEPNKMSHEKSEPHSRMNQVGSLHLPAGGVFKAVNEREWTVIPKDEVLPFSSSRTRFEQDSSILPDSESSSRVRSPQASLVIPTSTLSEVLSDSDIGGGEENDSQSSVQPPDYWTRWGPEPYRLKELRLSKRDSLKQSYNKGGLERQQDKLDKERTACSDRVGQTQHMESHLCKDPGHWSRSEHGKASKWSKSLIESNTPAQVCKRK</sequence>
<feature type="region of interest" description="Disordered" evidence="1">
    <location>
        <begin position="211"/>
        <end position="280"/>
    </location>
</feature>
<dbReference type="Proteomes" id="UP000784294">
    <property type="component" value="Unassembled WGS sequence"/>
</dbReference>
<name>A0A3S5APB7_9PLAT</name>
<feature type="compositionally biased region" description="Basic and acidic residues" evidence="1">
    <location>
        <begin position="1"/>
        <end position="14"/>
    </location>
</feature>
<organism evidence="2 3">
    <name type="scientific">Protopolystoma xenopodis</name>
    <dbReference type="NCBI Taxonomy" id="117903"/>
    <lineage>
        <taxon>Eukaryota</taxon>
        <taxon>Metazoa</taxon>
        <taxon>Spiralia</taxon>
        <taxon>Lophotrochozoa</taxon>
        <taxon>Platyhelminthes</taxon>
        <taxon>Monogenea</taxon>
        <taxon>Polyopisthocotylea</taxon>
        <taxon>Polystomatidea</taxon>
        <taxon>Polystomatidae</taxon>
        <taxon>Protopolystoma</taxon>
    </lineage>
</organism>
<feature type="compositionally biased region" description="Low complexity" evidence="1">
    <location>
        <begin position="134"/>
        <end position="143"/>
    </location>
</feature>
<accession>A0A3S5APB7</accession>
<dbReference type="AlphaFoldDB" id="A0A3S5APB7"/>
<feature type="compositionally biased region" description="Basic and acidic residues" evidence="1">
    <location>
        <begin position="23"/>
        <end position="36"/>
    </location>
</feature>
<protein>
    <submittedName>
        <fullName evidence="2">Uncharacterized protein</fullName>
    </submittedName>
</protein>